<evidence type="ECO:0000313" key="3">
    <source>
        <dbReference type="Proteomes" id="UP000053477"/>
    </source>
</evidence>
<feature type="compositionally biased region" description="Basic and acidic residues" evidence="1">
    <location>
        <begin position="59"/>
        <end position="77"/>
    </location>
</feature>
<feature type="region of interest" description="Disordered" evidence="1">
    <location>
        <begin position="55"/>
        <end position="116"/>
    </location>
</feature>
<dbReference type="InParanoid" id="A0A0H2RXD7"/>
<evidence type="ECO:0000313" key="2">
    <source>
        <dbReference type="EMBL" id="KLO16780.1"/>
    </source>
</evidence>
<evidence type="ECO:0000256" key="1">
    <source>
        <dbReference type="SAM" id="MobiDB-lite"/>
    </source>
</evidence>
<name>A0A0H2RXD7_9AGAM</name>
<reference evidence="2 3" key="1">
    <citation type="submission" date="2015-04" db="EMBL/GenBank/DDBJ databases">
        <title>Complete genome sequence of Schizopora paradoxa KUC8140, a cosmopolitan wood degrader in East Asia.</title>
        <authorList>
            <consortium name="DOE Joint Genome Institute"/>
            <person name="Min B."/>
            <person name="Park H."/>
            <person name="Jang Y."/>
            <person name="Kim J.-J."/>
            <person name="Kim K.H."/>
            <person name="Pangilinan J."/>
            <person name="Lipzen A."/>
            <person name="Riley R."/>
            <person name="Grigoriev I.V."/>
            <person name="Spatafora J.W."/>
            <person name="Choi I.-G."/>
        </authorList>
    </citation>
    <scope>NUCLEOTIDE SEQUENCE [LARGE SCALE GENOMIC DNA]</scope>
    <source>
        <strain evidence="2 3">KUC8140</strain>
    </source>
</reference>
<gene>
    <name evidence="2" type="ORF">SCHPADRAFT_937641</name>
</gene>
<dbReference type="PANTHER" id="PTHR31014">
    <property type="entry name" value="MITOCHONDRIAL TRANSLATION SYSTEM COMPONENT PET127-RELATED"/>
    <property type="match status" value="1"/>
</dbReference>
<dbReference type="OrthoDB" id="10249045at2759"/>
<dbReference type="Proteomes" id="UP000053477">
    <property type="component" value="Unassembled WGS sequence"/>
</dbReference>
<dbReference type="GO" id="GO:0000964">
    <property type="term" value="P:mitochondrial RNA 5'-end processing"/>
    <property type="evidence" value="ECO:0007669"/>
    <property type="project" value="TreeGrafter"/>
</dbReference>
<dbReference type="GO" id="GO:0005740">
    <property type="term" value="C:mitochondrial envelope"/>
    <property type="evidence" value="ECO:0007669"/>
    <property type="project" value="TreeGrafter"/>
</dbReference>
<dbReference type="PANTHER" id="PTHR31014:SF0">
    <property type="entry name" value="MITOCHONDRIAL TRANSLATION SYSTEM COMPONENT PET127-RELATED"/>
    <property type="match status" value="1"/>
</dbReference>
<feature type="compositionally biased region" description="Acidic residues" evidence="1">
    <location>
        <begin position="104"/>
        <end position="115"/>
    </location>
</feature>
<feature type="compositionally biased region" description="Basic residues" evidence="1">
    <location>
        <begin position="82"/>
        <end position="94"/>
    </location>
</feature>
<dbReference type="STRING" id="27342.A0A0H2RXD7"/>
<dbReference type="InterPro" id="IPR013943">
    <property type="entry name" value="Pet127"/>
</dbReference>
<protein>
    <submittedName>
        <fullName evidence="2">Pet127-domain-containing protein</fullName>
    </submittedName>
</protein>
<proteinExistence type="predicted"/>
<keyword evidence="3" id="KW-1185">Reference proteome</keyword>
<dbReference type="Pfam" id="PF08634">
    <property type="entry name" value="Pet127"/>
    <property type="match status" value="1"/>
</dbReference>
<accession>A0A0H2RXD7</accession>
<dbReference type="EMBL" id="KQ085912">
    <property type="protein sequence ID" value="KLO16780.1"/>
    <property type="molecule type" value="Genomic_DNA"/>
</dbReference>
<sequence>MNVPLAHIATHCRLTAQRLISQNVVRKHTIRRTGGRLDQQNTINCTVGFVRGAKTKTTRPVDDVAKQPNDGKEEKGQPSKPGKTKKKKVLKKKKIDSAQLAETPTEDSVELDGDDAGNSKSIVQALKTHLESQWNGDDWGTDELAPKKHNEVENCQRDVGPSYATYPSYTKRIEGTIGPAKIFNVLTDLENPLGPTSIANLAHGLDRVLFNPGVHWMQDPRSRVYNFSPYLQTIPDVKDFAFEKVQTFVKSSRDDSLYRLAAANKRKFGGSTSSLTGILSHIYFLISGDKPVDTSSLSKHFATSSTNFTPAQRMPVSLTLQHRDGIHLFDSDNTDDENTDLHILLFQGTMLESFLTTPKSSFDHLLRSSGKLSPELSEINHAYRYSMSDDFVMRSQLDCHDRRLPGTGVFDIKTRAAISIRLDSLNYKEGSGYLLRTLQGPLESFEREYYDMIRSAFLKYSFQARIGNMDGIFVAYHNTARIFGFQYIPLTEMDARLFGGENRGDRVFEKCVGLLEAVAREISSCYPNQSMSCMVETVENEGVMHVWIQPTDATFRDHIIQLDVTTQSFVNGHLAKGSDAINAAHKPWLLLWSIAHSSLPQEVLRESFERAKRRKAQVYCIPSGVEAKDVGKLATSADFGFSYTPPDLAAAEVLERERRMLSEAMFQPATGIILKLRSLAQAGQMDIERWREEELKHGVEVLAQPPSVDGDGDGNSII</sequence>
<organism evidence="2 3">
    <name type="scientific">Schizopora paradoxa</name>
    <dbReference type="NCBI Taxonomy" id="27342"/>
    <lineage>
        <taxon>Eukaryota</taxon>
        <taxon>Fungi</taxon>
        <taxon>Dikarya</taxon>
        <taxon>Basidiomycota</taxon>
        <taxon>Agaricomycotina</taxon>
        <taxon>Agaricomycetes</taxon>
        <taxon>Hymenochaetales</taxon>
        <taxon>Schizoporaceae</taxon>
        <taxon>Schizopora</taxon>
    </lineage>
</organism>
<dbReference type="AlphaFoldDB" id="A0A0H2RXD7"/>